<dbReference type="GO" id="GO:0005829">
    <property type="term" value="C:cytosol"/>
    <property type="evidence" value="ECO:0007669"/>
    <property type="project" value="TreeGrafter"/>
</dbReference>
<accession>T1IX18</accession>
<comment type="subunit">
    <text evidence="4">Homotetramer.</text>
</comment>
<dbReference type="Pfam" id="PF18913">
    <property type="entry name" value="FBPase_C"/>
    <property type="match status" value="1"/>
</dbReference>
<keyword evidence="6" id="KW-0479">Metal-binding</keyword>
<evidence type="ECO:0000256" key="5">
    <source>
        <dbReference type="ARBA" id="ARBA00013093"/>
    </source>
</evidence>
<keyword evidence="7 12" id="KW-0378">Hydrolase</keyword>
<protein>
    <recommendedName>
        <fullName evidence="5">fructose-bisphosphatase</fullName>
        <ecNumber evidence="5">3.1.3.11</ecNumber>
    </recommendedName>
    <alternativeName>
        <fullName evidence="11">D-fructose-1,6-bisphosphate 1-phosphohydrolase</fullName>
    </alternativeName>
</protein>
<dbReference type="HAMAP" id="MF_01855">
    <property type="entry name" value="FBPase_class1"/>
    <property type="match status" value="1"/>
</dbReference>
<feature type="domain" description="Fructose-1-6-bisphosphatase class I N-terminal" evidence="13">
    <location>
        <begin position="2"/>
        <end position="192"/>
    </location>
</feature>
<dbReference type="CDD" id="cd00354">
    <property type="entry name" value="FBPase"/>
    <property type="match status" value="1"/>
</dbReference>
<evidence type="ECO:0000256" key="8">
    <source>
        <dbReference type="ARBA" id="ARBA00022842"/>
    </source>
</evidence>
<keyword evidence="16" id="KW-1185">Reference proteome</keyword>
<dbReference type="PANTHER" id="PTHR11556">
    <property type="entry name" value="FRUCTOSE-1,6-BISPHOSPHATASE-RELATED"/>
    <property type="match status" value="1"/>
</dbReference>
<dbReference type="GO" id="GO:0006094">
    <property type="term" value="P:gluconeogenesis"/>
    <property type="evidence" value="ECO:0007669"/>
    <property type="project" value="TreeGrafter"/>
</dbReference>
<dbReference type="Gene3D" id="3.40.190.80">
    <property type="match status" value="1"/>
</dbReference>
<comment type="pathway">
    <text evidence="10">Carbohydrate biosynthesis.</text>
</comment>
<dbReference type="HOGENOM" id="CLU_039977_1_0_1"/>
<dbReference type="GO" id="GO:0030388">
    <property type="term" value="P:fructose 1,6-bisphosphate metabolic process"/>
    <property type="evidence" value="ECO:0007669"/>
    <property type="project" value="TreeGrafter"/>
</dbReference>
<evidence type="ECO:0000256" key="7">
    <source>
        <dbReference type="ARBA" id="ARBA00022801"/>
    </source>
</evidence>
<dbReference type="PIRSF" id="PIRSF500210">
    <property type="entry name" value="FBPtase"/>
    <property type="match status" value="1"/>
</dbReference>
<dbReference type="GO" id="GO:0046872">
    <property type="term" value="F:metal ion binding"/>
    <property type="evidence" value="ECO:0007669"/>
    <property type="project" value="UniProtKB-KW"/>
</dbReference>
<dbReference type="SUPFAM" id="SSF56655">
    <property type="entry name" value="Carbohydrate phosphatase"/>
    <property type="match status" value="1"/>
</dbReference>
<dbReference type="STRING" id="126957.T1IX18"/>
<dbReference type="GO" id="GO:0042132">
    <property type="term" value="F:fructose 1,6-bisphosphate 1-phosphatase activity"/>
    <property type="evidence" value="ECO:0007669"/>
    <property type="project" value="UniProtKB-EC"/>
</dbReference>
<evidence type="ECO:0000256" key="9">
    <source>
        <dbReference type="ARBA" id="ARBA00023277"/>
    </source>
</evidence>
<comment type="catalytic activity">
    <reaction evidence="1">
        <text>beta-D-fructose 1,6-bisphosphate + H2O = beta-D-fructose 6-phosphate + phosphate</text>
        <dbReference type="Rhea" id="RHEA:11064"/>
        <dbReference type="ChEBI" id="CHEBI:15377"/>
        <dbReference type="ChEBI" id="CHEBI:32966"/>
        <dbReference type="ChEBI" id="CHEBI:43474"/>
        <dbReference type="ChEBI" id="CHEBI:57634"/>
        <dbReference type="EC" id="3.1.3.11"/>
    </reaction>
</comment>
<keyword evidence="8" id="KW-0460">Magnesium</keyword>
<dbReference type="Pfam" id="PF00316">
    <property type="entry name" value="FBPase"/>
    <property type="match status" value="1"/>
</dbReference>
<evidence type="ECO:0000256" key="11">
    <source>
        <dbReference type="ARBA" id="ARBA00032973"/>
    </source>
</evidence>
<reference evidence="15" key="2">
    <citation type="submission" date="2015-02" db="UniProtKB">
        <authorList>
            <consortium name="EnsemblMetazoa"/>
        </authorList>
    </citation>
    <scope>IDENTIFICATION</scope>
</reference>
<dbReference type="PRINTS" id="PR00115">
    <property type="entry name" value="F16BPHPHTASE"/>
</dbReference>
<dbReference type="InterPro" id="IPR044015">
    <property type="entry name" value="FBPase_C_dom"/>
</dbReference>
<dbReference type="eggNOG" id="KOG1458">
    <property type="taxonomic scope" value="Eukaryota"/>
</dbReference>
<dbReference type="Gene3D" id="3.30.540.10">
    <property type="entry name" value="Fructose-1,6-Bisphosphatase, subunit A, domain 1"/>
    <property type="match status" value="1"/>
</dbReference>
<evidence type="ECO:0000256" key="3">
    <source>
        <dbReference type="ARBA" id="ARBA00010941"/>
    </source>
</evidence>
<dbReference type="InterPro" id="IPR028343">
    <property type="entry name" value="FBPtase"/>
</dbReference>
<keyword evidence="9 12" id="KW-0119">Carbohydrate metabolism</keyword>
<dbReference type="EnsemblMetazoa" id="SMAR005749-RA">
    <property type="protein sequence ID" value="SMAR005749-PA"/>
    <property type="gene ID" value="SMAR005749"/>
</dbReference>
<dbReference type="Proteomes" id="UP000014500">
    <property type="component" value="Unassembled WGS sequence"/>
</dbReference>
<evidence type="ECO:0000256" key="1">
    <source>
        <dbReference type="ARBA" id="ARBA00001273"/>
    </source>
</evidence>
<evidence type="ECO:0000259" key="13">
    <source>
        <dbReference type="Pfam" id="PF00316"/>
    </source>
</evidence>
<name>T1IX18_STRMM</name>
<dbReference type="InterPro" id="IPR000146">
    <property type="entry name" value="FBPase_class-1"/>
</dbReference>
<dbReference type="GO" id="GO:0006002">
    <property type="term" value="P:fructose 6-phosphate metabolic process"/>
    <property type="evidence" value="ECO:0007669"/>
    <property type="project" value="TreeGrafter"/>
</dbReference>
<dbReference type="EC" id="3.1.3.11" evidence="5"/>
<comment type="similarity">
    <text evidence="3 12">Belongs to the FBPase class 1 family.</text>
</comment>
<sequence>MHRFVMEEQKKSPHATGEFTQLITSILTCVKAVAECVATAGIYRITENKPNYDYLDQVANKLFVNMIRTSFTTCLMVSSESQNLIEVALKDQGKYVVCFDPICGTPNVDCSAPIGSIFSIHKRLPEPQPNSCVVGQPSPKLWPTIEDALQPGREIVAAGYVLYGSATVIMLSTGHGVNGFMLDYSIGEFVLSFSNVRIKPRGECYSINEGHASIWEKAVTQYIHEKKFPKSGKPYRARYSGSMVSDVHRILIEGGIFLYPKTPEKIKLLCECSPMAFIIEQAGGKATNGEMDILDIKPEALHQTTPCYMGSPSDPLFVFIH</sequence>
<comment type="cofactor">
    <cofactor evidence="2">
        <name>Mg(2+)</name>
        <dbReference type="ChEBI" id="CHEBI:18420"/>
    </cofactor>
</comment>
<feature type="domain" description="Fructose-1-6-bisphosphatase class 1 C-terminal" evidence="14">
    <location>
        <begin position="198"/>
        <end position="313"/>
    </location>
</feature>
<evidence type="ECO:0000256" key="10">
    <source>
        <dbReference type="ARBA" id="ARBA00024331"/>
    </source>
</evidence>
<evidence type="ECO:0000313" key="16">
    <source>
        <dbReference type="Proteomes" id="UP000014500"/>
    </source>
</evidence>
<evidence type="ECO:0000256" key="4">
    <source>
        <dbReference type="ARBA" id="ARBA00011881"/>
    </source>
</evidence>
<evidence type="ECO:0000259" key="14">
    <source>
        <dbReference type="Pfam" id="PF18913"/>
    </source>
</evidence>
<dbReference type="OMA" id="NSRFWEP"/>
<dbReference type="PhylomeDB" id="T1IX18"/>
<evidence type="ECO:0000256" key="2">
    <source>
        <dbReference type="ARBA" id="ARBA00001946"/>
    </source>
</evidence>
<organism evidence="15 16">
    <name type="scientific">Strigamia maritima</name>
    <name type="common">European centipede</name>
    <name type="synonym">Geophilus maritimus</name>
    <dbReference type="NCBI Taxonomy" id="126957"/>
    <lineage>
        <taxon>Eukaryota</taxon>
        <taxon>Metazoa</taxon>
        <taxon>Ecdysozoa</taxon>
        <taxon>Arthropoda</taxon>
        <taxon>Myriapoda</taxon>
        <taxon>Chilopoda</taxon>
        <taxon>Pleurostigmophora</taxon>
        <taxon>Geophilomorpha</taxon>
        <taxon>Linotaeniidae</taxon>
        <taxon>Strigamia</taxon>
    </lineage>
</organism>
<proteinExistence type="inferred from homology"/>
<reference evidence="16" key="1">
    <citation type="submission" date="2011-05" db="EMBL/GenBank/DDBJ databases">
        <authorList>
            <person name="Richards S.R."/>
            <person name="Qu J."/>
            <person name="Jiang H."/>
            <person name="Jhangiani S.N."/>
            <person name="Agravi P."/>
            <person name="Goodspeed R."/>
            <person name="Gross S."/>
            <person name="Mandapat C."/>
            <person name="Jackson L."/>
            <person name="Mathew T."/>
            <person name="Pu L."/>
            <person name="Thornton R."/>
            <person name="Saada N."/>
            <person name="Wilczek-Boney K.B."/>
            <person name="Lee S."/>
            <person name="Kovar C."/>
            <person name="Wu Y."/>
            <person name="Scherer S.E."/>
            <person name="Worley K.C."/>
            <person name="Muzny D.M."/>
            <person name="Gibbs R."/>
        </authorList>
    </citation>
    <scope>NUCLEOTIDE SEQUENCE</scope>
    <source>
        <strain evidence="16">Brora</strain>
    </source>
</reference>
<dbReference type="EMBL" id="JH431639">
    <property type="status" value="NOT_ANNOTATED_CDS"/>
    <property type="molecule type" value="Genomic_DNA"/>
</dbReference>
<evidence type="ECO:0000256" key="6">
    <source>
        <dbReference type="ARBA" id="ARBA00022723"/>
    </source>
</evidence>
<dbReference type="InterPro" id="IPR033391">
    <property type="entry name" value="FBPase_N"/>
</dbReference>
<evidence type="ECO:0000256" key="12">
    <source>
        <dbReference type="RuleBase" id="RU000508"/>
    </source>
</evidence>
<dbReference type="AlphaFoldDB" id="T1IX18"/>
<dbReference type="PANTHER" id="PTHR11556:SF1">
    <property type="entry name" value="FRUCTOSE-BISPHOSPHATASE"/>
    <property type="match status" value="1"/>
</dbReference>
<dbReference type="GO" id="GO:0006000">
    <property type="term" value="P:fructose metabolic process"/>
    <property type="evidence" value="ECO:0007669"/>
    <property type="project" value="TreeGrafter"/>
</dbReference>
<dbReference type="PIRSF" id="PIRSF000904">
    <property type="entry name" value="FBPtase_SBPase"/>
    <property type="match status" value="1"/>
</dbReference>
<dbReference type="GO" id="GO:0005986">
    <property type="term" value="P:sucrose biosynthetic process"/>
    <property type="evidence" value="ECO:0007669"/>
    <property type="project" value="TreeGrafter"/>
</dbReference>
<evidence type="ECO:0000313" key="15">
    <source>
        <dbReference type="EnsemblMetazoa" id="SMAR005749-PA"/>
    </source>
</evidence>